<keyword evidence="2" id="KW-0812">Transmembrane</keyword>
<feature type="domain" description="DUF4349" evidence="3">
    <location>
        <begin position="55"/>
        <end position="261"/>
    </location>
</feature>
<evidence type="ECO:0000313" key="5">
    <source>
        <dbReference type="Proteomes" id="UP000294564"/>
    </source>
</evidence>
<gene>
    <name evidence="4" type="ORF">EV195_102245</name>
</gene>
<name>A0A4R2NXH8_9FLAO</name>
<feature type="coiled-coil region" evidence="1">
    <location>
        <begin position="151"/>
        <end position="205"/>
    </location>
</feature>
<protein>
    <submittedName>
        <fullName evidence="4">Uncharacterized protein DUF4349</fullName>
    </submittedName>
</protein>
<dbReference type="EMBL" id="SLXM01000002">
    <property type="protein sequence ID" value="TCP26903.1"/>
    <property type="molecule type" value="Genomic_DNA"/>
</dbReference>
<keyword evidence="2" id="KW-0472">Membrane</keyword>
<dbReference type="PROSITE" id="PS51257">
    <property type="entry name" value="PROKAR_LIPOPROTEIN"/>
    <property type="match status" value="1"/>
</dbReference>
<dbReference type="RefSeq" id="WP_132793754.1">
    <property type="nucleotide sequence ID" value="NZ_SLXM01000002.1"/>
</dbReference>
<accession>A0A4R2NXH8</accession>
<feature type="transmembrane region" description="Helical" evidence="2">
    <location>
        <begin position="239"/>
        <end position="260"/>
    </location>
</feature>
<keyword evidence="2" id="KW-1133">Transmembrane helix</keyword>
<comment type="caution">
    <text evidence="4">The sequence shown here is derived from an EMBL/GenBank/DDBJ whole genome shotgun (WGS) entry which is preliminary data.</text>
</comment>
<organism evidence="4 5">
    <name type="scientific">Tenacibaculum skagerrakense</name>
    <dbReference type="NCBI Taxonomy" id="186571"/>
    <lineage>
        <taxon>Bacteria</taxon>
        <taxon>Pseudomonadati</taxon>
        <taxon>Bacteroidota</taxon>
        <taxon>Flavobacteriia</taxon>
        <taxon>Flavobacteriales</taxon>
        <taxon>Flavobacteriaceae</taxon>
        <taxon>Tenacibaculum</taxon>
    </lineage>
</organism>
<evidence type="ECO:0000256" key="2">
    <source>
        <dbReference type="SAM" id="Phobius"/>
    </source>
</evidence>
<dbReference type="InterPro" id="IPR025645">
    <property type="entry name" value="DUF4349"/>
</dbReference>
<dbReference type="OrthoDB" id="5381491at2"/>
<evidence type="ECO:0000259" key="3">
    <source>
        <dbReference type="Pfam" id="PF14257"/>
    </source>
</evidence>
<dbReference type="Pfam" id="PF14257">
    <property type="entry name" value="DUF4349"/>
    <property type="match status" value="1"/>
</dbReference>
<proteinExistence type="predicted"/>
<keyword evidence="1" id="KW-0175">Coiled coil</keyword>
<evidence type="ECO:0000256" key="1">
    <source>
        <dbReference type="SAM" id="Coils"/>
    </source>
</evidence>
<reference evidence="4 5" key="1">
    <citation type="submission" date="2019-03" db="EMBL/GenBank/DDBJ databases">
        <title>Genomic Encyclopedia of Type Strains, Phase IV (KMG-IV): sequencing the most valuable type-strain genomes for metagenomic binning, comparative biology and taxonomic classification.</title>
        <authorList>
            <person name="Goeker M."/>
        </authorList>
    </citation>
    <scope>NUCLEOTIDE SEQUENCE [LARGE SCALE GENOMIC DNA]</scope>
    <source>
        <strain evidence="4 5">DSM 14836</strain>
    </source>
</reference>
<evidence type="ECO:0000313" key="4">
    <source>
        <dbReference type="EMBL" id="TCP26903.1"/>
    </source>
</evidence>
<keyword evidence="5" id="KW-1185">Reference proteome</keyword>
<dbReference type="AlphaFoldDB" id="A0A4R2NXH8"/>
<dbReference type="Proteomes" id="UP000294564">
    <property type="component" value="Unassembled WGS sequence"/>
</dbReference>
<sequence length="272" mass="31541">MKNIIYIYITVLFLISCHSESNSLKDIGELPSYEVEHAIFNYTQPNKEKIQTVQRKLIKRGNVSFEVDDLSVTTTNIKTSVKKFNGYIAEEKSEKGYYSNDVTITVRVPNTNFDTFLSEISKGVKEFDEKNISVSDVTEEFLDVSARIKTKKELENRYLQLLAKAKNVKEILEVEKELEQVRSDIERAEGRLEFLENNVSFSTLKIKFYKKIEQKITEDSFGGNILKAFKDGFDGLKSLFLFLITIWPLLIITTAIYIFVRRRLKNKQQLNS</sequence>